<evidence type="ECO:0008006" key="5">
    <source>
        <dbReference type="Google" id="ProtNLM"/>
    </source>
</evidence>
<name>A0ABX0C3T0_9PSEU</name>
<evidence type="ECO:0000313" key="4">
    <source>
        <dbReference type="Proteomes" id="UP000470404"/>
    </source>
</evidence>
<feature type="region of interest" description="Disordered" evidence="1">
    <location>
        <begin position="351"/>
        <end position="427"/>
    </location>
</feature>
<evidence type="ECO:0000256" key="1">
    <source>
        <dbReference type="SAM" id="MobiDB-lite"/>
    </source>
</evidence>
<dbReference type="EMBL" id="JAAGNC010000169">
    <property type="protein sequence ID" value="NEC60092.1"/>
    <property type="molecule type" value="Genomic_DNA"/>
</dbReference>
<gene>
    <name evidence="2" type="ORF">G3I59_17585</name>
    <name evidence="3" type="ORF">G3I59_32045</name>
</gene>
<sequence length="438" mass="49617">MRQGSVSGSQVRESIAVSAIELCDWLASFGLGATDRDRSLYGDGPEQPGLAGMCGITGGVDDRPAHRGTKRHARVRHNPRAPLLWVGDDEDWKTAHEQSQALVCPEPDCDIELVAVENRSYRYNPRFFRFKSKSKQCGHWPARNRGGPETPQHDWVKARLAGIVRHLGHQATPEHWHTRADVFVHKPAFCLEVQLQSTQFTDRTASRQRKGAEVCWFLPGHLDSRKARAALFHGRGVRFRVVDRQSHRPIAPWESPDDRDLARRAIIEVWGTVAHPPRRGQEPDPSVVRPGSAWFRTDSLDGYRFLKEVLSGRRRWYPAETIGNKTGLWALDTDVTAYRDFRARQQDHLDQLHREQQARDARPEPPAPPAEAEGPVPLAGAPAVERDDVEEPPQVPVAEPDTVPFAKINAPTPRPAPAHAVSVQPRRRRWWQLWRRTP</sequence>
<dbReference type="Proteomes" id="UP000470404">
    <property type="component" value="Unassembled WGS sequence"/>
</dbReference>
<protein>
    <recommendedName>
        <fullName evidence="5">Competence protein CoiA-like family protein</fullName>
    </recommendedName>
</protein>
<feature type="compositionally biased region" description="Low complexity" evidence="1">
    <location>
        <begin position="370"/>
        <end position="383"/>
    </location>
</feature>
<keyword evidence="4" id="KW-1185">Reference proteome</keyword>
<feature type="compositionally biased region" description="Basic and acidic residues" evidence="1">
    <location>
        <begin position="351"/>
        <end position="363"/>
    </location>
</feature>
<dbReference type="EMBL" id="JAAGNC010000088">
    <property type="protein sequence ID" value="NEC57356.1"/>
    <property type="molecule type" value="Genomic_DNA"/>
</dbReference>
<comment type="caution">
    <text evidence="3">The sequence shown here is derived from an EMBL/GenBank/DDBJ whole genome shotgun (WGS) entry which is preliminary data.</text>
</comment>
<proteinExistence type="predicted"/>
<organism evidence="3 4">
    <name type="scientific">Amycolatopsis rubida</name>
    <dbReference type="NCBI Taxonomy" id="112413"/>
    <lineage>
        <taxon>Bacteria</taxon>
        <taxon>Bacillati</taxon>
        <taxon>Actinomycetota</taxon>
        <taxon>Actinomycetes</taxon>
        <taxon>Pseudonocardiales</taxon>
        <taxon>Pseudonocardiaceae</taxon>
        <taxon>Amycolatopsis</taxon>
    </lineage>
</organism>
<dbReference type="RefSeq" id="WP_157904931.1">
    <property type="nucleotide sequence ID" value="NZ_JAAGNC010000088.1"/>
</dbReference>
<reference evidence="3 4" key="1">
    <citation type="submission" date="2020-01" db="EMBL/GenBank/DDBJ databases">
        <title>Insect and environment-associated Actinomycetes.</title>
        <authorList>
            <person name="Currrie C."/>
            <person name="Chevrette M."/>
            <person name="Carlson C."/>
            <person name="Stubbendieck R."/>
            <person name="Wendt-Pienkowski E."/>
        </authorList>
    </citation>
    <scope>NUCLEOTIDE SEQUENCE [LARGE SCALE GENOMIC DNA]</scope>
    <source>
        <strain evidence="3 4">SID8386</strain>
    </source>
</reference>
<evidence type="ECO:0000313" key="2">
    <source>
        <dbReference type="EMBL" id="NEC57356.1"/>
    </source>
</evidence>
<evidence type="ECO:0000313" key="3">
    <source>
        <dbReference type="EMBL" id="NEC60092.1"/>
    </source>
</evidence>
<accession>A0ABX0C3T0</accession>